<keyword evidence="1" id="KW-0378">Hydrolase</keyword>
<dbReference type="InterPro" id="IPR049492">
    <property type="entry name" value="BD-FAE-like_dom"/>
</dbReference>
<dbReference type="SUPFAM" id="SSF53474">
    <property type="entry name" value="alpha/beta-Hydrolases"/>
    <property type="match status" value="1"/>
</dbReference>
<dbReference type="EMBL" id="OBMR01000005">
    <property type="protein sequence ID" value="SOC01316.1"/>
    <property type="molecule type" value="Genomic_DNA"/>
</dbReference>
<dbReference type="InterPro" id="IPR050300">
    <property type="entry name" value="GDXG_lipolytic_enzyme"/>
</dbReference>
<keyword evidence="2" id="KW-0812">Transmembrane</keyword>
<dbReference type="Proteomes" id="UP000219563">
    <property type="component" value="Unassembled WGS sequence"/>
</dbReference>
<dbReference type="InterPro" id="IPR029058">
    <property type="entry name" value="AB_hydrolase_fold"/>
</dbReference>
<dbReference type="PANTHER" id="PTHR48081:SF6">
    <property type="entry name" value="PEPTIDASE S9 PROLYL OLIGOPEPTIDASE CATALYTIC DOMAIN-CONTAINING PROTEIN"/>
    <property type="match status" value="1"/>
</dbReference>
<dbReference type="PANTHER" id="PTHR48081">
    <property type="entry name" value="AB HYDROLASE SUPERFAMILY PROTEIN C4A8.06C"/>
    <property type="match status" value="1"/>
</dbReference>
<dbReference type="RefSeq" id="WP_097076122.1">
    <property type="nucleotide sequence ID" value="NZ_OBMR01000005.1"/>
</dbReference>
<evidence type="ECO:0000259" key="3">
    <source>
        <dbReference type="Pfam" id="PF20434"/>
    </source>
</evidence>
<dbReference type="GO" id="GO:0016787">
    <property type="term" value="F:hydrolase activity"/>
    <property type="evidence" value="ECO:0007669"/>
    <property type="project" value="UniProtKB-KW"/>
</dbReference>
<feature type="transmembrane region" description="Helical" evidence="2">
    <location>
        <begin position="20"/>
        <end position="39"/>
    </location>
</feature>
<protein>
    <submittedName>
        <fullName evidence="4">Acetyl esterase/lipase</fullName>
    </submittedName>
</protein>
<dbReference type="Gene3D" id="3.40.50.1820">
    <property type="entry name" value="alpha/beta hydrolase"/>
    <property type="match status" value="1"/>
</dbReference>
<accession>A0A285S8C8</accession>
<gene>
    <name evidence="4" type="ORF">SAMN02910411_1653</name>
</gene>
<dbReference type="Pfam" id="PF20434">
    <property type="entry name" value="BD-FAE"/>
    <property type="match status" value="1"/>
</dbReference>
<evidence type="ECO:0000256" key="1">
    <source>
        <dbReference type="ARBA" id="ARBA00022801"/>
    </source>
</evidence>
<reference evidence="4 5" key="1">
    <citation type="submission" date="2017-08" db="EMBL/GenBank/DDBJ databases">
        <authorList>
            <person name="de Groot N.N."/>
        </authorList>
    </citation>
    <scope>NUCLEOTIDE SEQUENCE [LARGE SCALE GENOMIC DNA]</scope>
    <source>
        <strain evidence="4 5">DSM 9787</strain>
    </source>
</reference>
<keyword evidence="2" id="KW-0472">Membrane</keyword>
<dbReference type="AlphaFoldDB" id="A0A285S8C8"/>
<sequence>MRNIYLFANGFGETVRTLIIAYLILTFLFTVYSIARMYYIEHKSNNVKGGRARVKELQASGRFRQIPVYSMEEMSKDKHKRDVRLMYFPADNPKSKRFVVVLPGGGYAHLCTRQEGYPVAATLNEMGVNAFVLEYRTGRDCEAFAPMQDLGTALQMIQQNQDQYGVSLDGYALMGFSAGGNLAGIFSSHKFGYMDYQLPKPGAVILGYPWTCVNDWLHHPYWNIWIGLMGIWLSNRGSFHMFGLRHIRRGRVLLDVQKYIEDDYPPTFMYSGSWDVLVPASRHADVFESALKAHGVNHIYEKYFGVPHGIGLGIRTKAEGWLDRAVEFWESVI</sequence>
<evidence type="ECO:0000256" key="2">
    <source>
        <dbReference type="SAM" id="Phobius"/>
    </source>
</evidence>
<organism evidence="4 5">
    <name type="scientific">Pseudobutyrivibrio ruminis DSM 9787</name>
    <dbReference type="NCBI Taxonomy" id="1123011"/>
    <lineage>
        <taxon>Bacteria</taxon>
        <taxon>Bacillati</taxon>
        <taxon>Bacillota</taxon>
        <taxon>Clostridia</taxon>
        <taxon>Lachnospirales</taxon>
        <taxon>Lachnospiraceae</taxon>
        <taxon>Pseudobutyrivibrio</taxon>
    </lineage>
</organism>
<name>A0A285S8C8_9FIRM</name>
<evidence type="ECO:0000313" key="5">
    <source>
        <dbReference type="Proteomes" id="UP000219563"/>
    </source>
</evidence>
<evidence type="ECO:0000313" key="4">
    <source>
        <dbReference type="EMBL" id="SOC01316.1"/>
    </source>
</evidence>
<proteinExistence type="predicted"/>
<keyword evidence="2" id="KW-1133">Transmembrane helix</keyword>
<feature type="domain" description="BD-FAE-like" evidence="3">
    <location>
        <begin position="86"/>
        <end position="186"/>
    </location>
</feature>